<dbReference type="PANTHER" id="PTHR46018">
    <property type="entry name" value="ZINC PHOSPHODIESTERASE ELAC PROTEIN 1"/>
    <property type="match status" value="1"/>
</dbReference>
<dbReference type="Proteomes" id="UP000885750">
    <property type="component" value="Unassembled WGS sequence"/>
</dbReference>
<name>A0A7V2T0E5_LEUMU</name>
<dbReference type="InterPro" id="IPR001279">
    <property type="entry name" value="Metallo-B-lactamas"/>
</dbReference>
<reference evidence="2" key="1">
    <citation type="journal article" date="2020" name="mSystems">
        <title>Genome- and Community-Level Interaction Insights into Carbon Utilization and Element Cycling Functions of Hydrothermarchaeota in Hydrothermal Sediment.</title>
        <authorList>
            <person name="Zhou Z."/>
            <person name="Liu Y."/>
            <person name="Xu W."/>
            <person name="Pan J."/>
            <person name="Luo Z.H."/>
            <person name="Li M."/>
        </authorList>
    </citation>
    <scope>NUCLEOTIDE SEQUENCE [LARGE SCALE GENOMIC DNA]</scope>
    <source>
        <strain evidence="2">HyVt-493</strain>
    </source>
</reference>
<dbReference type="SUPFAM" id="SSF56281">
    <property type="entry name" value="Metallo-hydrolase/oxidoreductase"/>
    <property type="match status" value="1"/>
</dbReference>
<dbReference type="Gene3D" id="3.60.15.10">
    <property type="entry name" value="Ribonuclease Z/Hydroxyacylglutathione hydrolase-like"/>
    <property type="match status" value="1"/>
</dbReference>
<sequence>RGPELLAGDTQASTGYLIWLDNKARVIVEAGPGSLQRFKQSKANINDVDLMLFSHFHVDHSADFPAYIKGAFFSDRDKNLQVLGPSGTKFVASAEQFVERAIGAKNGLYPYLGSYIDVNQHSAYHIKTKNIPWSYRDLSMQQVYNKNGIKVQAVPTHHGPFPSLAYRVELAGCVISFSGDMSGRLGEVPNLAKDSDILVAHYAVAENVQGVARNLHMKPSYIGEMAQQAKVKKLLLTHLMKRSLEVKDQSLGIIKKYFKGKIIFPKDLDVFQP</sequence>
<dbReference type="InterPro" id="IPR036866">
    <property type="entry name" value="RibonucZ/Hydroxyglut_hydro"/>
</dbReference>
<dbReference type="PANTHER" id="PTHR46018:SF3">
    <property type="entry name" value="ARYLSULFATASE"/>
    <property type="match status" value="1"/>
</dbReference>
<comment type="caution">
    <text evidence="2">The sequence shown here is derived from an EMBL/GenBank/DDBJ whole genome shotgun (WGS) entry which is preliminary data.</text>
</comment>
<evidence type="ECO:0000259" key="1">
    <source>
        <dbReference type="Pfam" id="PF12706"/>
    </source>
</evidence>
<dbReference type="EMBL" id="DRMS01000031">
    <property type="protein sequence ID" value="HFC91338.1"/>
    <property type="molecule type" value="Genomic_DNA"/>
</dbReference>
<evidence type="ECO:0000313" key="2">
    <source>
        <dbReference type="EMBL" id="HFC91338.1"/>
    </source>
</evidence>
<dbReference type="GO" id="GO:0042781">
    <property type="term" value="F:3'-tRNA processing endoribonuclease activity"/>
    <property type="evidence" value="ECO:0007669"/>
    <property type="project" value="TreeGrafter"/>
</dbReference>
<protein>
    <submittedName>
        <fullName evidence="2">MBL fold metallo-hydrolase</fullName>
    </submittedName>
</protein>
<dbReference type="Pfam" id="PF12706">
    <property type="entry name" value="Lactamase_B_2"/>
    <property type="match status" value="1"/>
</dbReference>
<accession>A0A7V2T0E5</accession>
<gene>
    <name evidence="2" type="ORF">ENJ51_00850</name>
</gene>
<dbReference type="AlphaFoldDB" id="A0A7V2T0E5"/>
<feature type="non-terminal residue" evidence="2">
    <location>
        <position position="1"/>
    </location>
</feature>
<proteinExistence type="predicted"/>
<feature type="domain" description="Metallo-beta-lactamase" evidence="1">
    <location>
        <begin position="25"/>
        <end position="238"/>
    </location>
</feature>
<organism evidence="2">
    <name type="scientific">Leucothrix mucor</name>
    <dbReference type="NCBI Taxonomy" id="45248"/>
    <lineage>
        <taxon>Bacteria</taxon>
        <taxon>Pseudomonadati</taxon>
        <taxon>Pseudomonadota</taxon>
        <taxon>Gammaproteobacteria</taxon>
        <taxon>Thiotrichales</taxon>
        <taxon>Thiotrichaceae</taxon>
        <taxon>Leucothrix</taxon>
    </lineage>
</organism>